<comment type="catalytic activity">
    <reaction evidence="8">
        <text>N-terminal S-1,2-diacyl-sn-glyceryl-L-cysteinyl-[lipoprotein] + a glycerophospholipid = N-acyl-S-1,2-diacyl-sn-glyceryl-L-cysteinyl-[lipoprotein] + a 2-acyl-sn-glycero-3-phospholipid + H(+)</text>
        <dbReference type="Rhea" id="RHEA:48228"/>
        <dbReference type="Rhea" id="RHEA-COMP:14681"/>
        <dbReference type="Rhea" id="RHEA-COMP:14684"/>
        <dbReference type="ChEBI" id="CHEBI:15378"/>
        <dbReference type="ChEBI" id="CHEBI:136912"/>
        <dbReference type="ChEBI" id="CHEBI:140656"/>
        <dbReference type="ChEBI" id="CHEBI:140657"/>
        <dbReference type="ChEBI" id="CHEBI:140660"/>
        <dbReference type="EC" id="2.3.1.269"/>
    </reaction>
</comment>
<dbReference type="InterPro" id="IPR003010">
    <property type="entry name" value="C-N_Hydrolase"/>
</dbReference>
<keyword evidence="7 8" id="KW-0012">Acyltransferase</keyword>
<dbReference type="GO" id="GO:0005886">
    <property type="term" value="C:plasma membrane"/>
    <property type="evidence" value="ECO:0007669"/>
    <property type="project" value="UniProtKB-SubCell"/>
</dbReference>
<feature type="transmembrane region" description="Helical" evidence="8">
    <location>
        <begin position="95"/>
        <end position="120"/>
    </location>
</feature>
<dbReference type="AlphaFoldDB" id="A0A0F0L0E4"/>
<protein>
    <recommendedName>
        <fullName evidence="8">Apolipoprotein N-acyltransferase</fullName>
        <shortName evidence="8">ALP N-acyltransferase</shortName>
        <ecNumber evidence="8">2.3.1.269</ecNumber>
    </recommendedName>
</protein>
<dbReference type="HAMAP" id="MF_01148">
    <property type="entry name" value="Lnt"/>
    <property type="match status" value="1"/>
</dbReference>
<sequence>MDLATPEVSWWPLAFVSVVLTLVATVGRSVGGALLVGLAFGVTFYALHLDWVGQFLGPLPRIALSGLQALLFGLGAVPIALAYRWTSRFRGRRVWQIVAVPALVGGLWVAREIVLGSWPYGGFPWVRLGMTQVESPFPEATSWIGVTGLSLTIAVIAASIVQWLRIGLRAVSVLTPAVVLVFGLSVTPQYATTGAGTFAVGWVQGNGPSGYFDGRASGDLLKAQVEASEPILDRNMDVLVWPEGSAEFDPFRNRQAASELNRIVSRTGAPLLANAATARGDETFNTSFLWTANPGSSQVHDKVNPVPFGEYVPDRWLYERLAPDLVGLIQREYTAGTNPPVVTVGETDIGLAICFDVIFDDVIRAAAEQDVKLYIFQTNNADFRGSDENLQQLAFARMRAIQTGKSVVNVSTVGTSQVIAPDGAILDTAGVDTVAAAITDVPLRSGIAPGILAEKWLALSAPLLAFGSLATLALIVRRASSNGPDSTPEPESGGPNRDHT</sequence>
<accession>A0A0F0L0E4</accession>
<dbReference type="InterPro" id="IPR045378">
    <property type="entry name" value="LNT_N"/>
</dbReference>
<feature type="region of interest" description="Disordered" evidence="9">
    <location>
        <begin position="480"/>
        <end position="500"/>
    </location>
</feature>
<comment type="caution">
    <text evidence="8">Lacks conserved residue(s) required for the propagation of feature annotation.</text>
</comment>
<evidence type="ECO:0000256" key="9">
    <source>
        <dbReference type="SAM" id="MobiDB-lite"/>
    </source>
</evidence>
<feature type="transmembrane region" description="Helical" evidence="8">
    <location>
        <begin position="12"/>
        <end position="42"/>
    </location>
</feature>
<dbReference type="CDD" id="cd07571">
    <property type="entry name" value="ALP_N-acyl_transferase"/>
    <property type="match status" value="1"/>
</dbReference>
<dbReference type="Proteomes" id="UP000033725">
    <property type="component" value="Unassembled WGS sequence"/>
</dbReference>
<evidence type="ECO:0000256" key="3">
    <source>
        <dbReference type="ARBA" id="ARBA00022679"/>
    </source>
</evidence>
<name>A0A0F0L0E4_9MICO</name>
<comment type="pathway">
    <text evidence="8">Protein modification; lipoprotein biosynthesis (N-acyl transfer).</text>
</comment>
<keyword evidence="5 8" id="KW-1133">Transmembrane helix</keyword>
<dbReference type="GO" id="GO:0016410">
    <property type="term" value="F:N-acyltransferase activity"/>
    <property type="evidence" value="ECO:0007669"/>
    <property type="project" value="UniProtKB-UniRule"/>
</dbReference>
<dbReference type="Gene3D" id="3.60.110.10">
    <property type="entry name" value="Carbon-nitrogen hydrolase"/>
    <property type="match status" value="1"/>
</dbReference>
<evidence type="ECO:0000313" key="12">
    <source>
        <dbReference type="Proteomes" id="UP000033725"/>
    </source>
</evidence>
<dbReference type="PANTHER" id="PTHR38686">
    <property type="entry name" value="APOLIPOPROTEIN N-ACYLTRANSFERASE"/>
    <property type="match status" value="1"/>
</dbReference>
<evidence type="ECO:0000313" key="11">
    <source>
        <dbReference type="EMBL" id="KJL25021.1"/>
    </source>
</evidence>
<keyword evidence="6 8" id="KW-0472">Membrane</keyword>
<evidence type="ECO:0000256" key="7">
    <source>
        <dbReference type="ARBA" id="ARBA00023315"/>
    </source>
</evidence>
<keyword evidence="11" id="KW-0449">Lipoprotein</keyword>
<dbReference type="SUPFAM" id="SSF56317">
    <property type="entry name" value="Carbon-nitrogen hydrolase"/>
    <property type="match status" value="1"/>
</dbReference>
<proteinExistence type="inferred from homology"/>
<comment type="function">
    <text evidence="8">Catalyzes the phospholipid dependent N-acylation of the N-terminal cysteine of apolipoprotein, the last step in lipoprotein maturation.</text>
</comment>
<dbReference type="PROSITE" id="PS50263">
    <property type="entry name" value="CN_HYDROLASE"/>
    <property type="match status" value="1"/>
</dbReference>
<keyword evidence="2 8" id="KW-1003">Cell membrane</keyword>
<evidence type="ECO:0000256" key="1">
    <source>
        <dbReference type="ARBA" id="ARBA00004651"/>
    </source>
</evidence>
<dbReference type="EMBL" id="JYIV01000018">
    <property type="protein sequence ID" value="KJL25021.1"/>
    <property type="molecule type" value="Genomic_DNA"/>
</dbReference>
<keyword evidence="4 8" id="KW-0812">Transmembrane</keyword>
<dbReference type="Pfam" id="PF20154">
    <property type="entry name" value="LNT_N"/>
    <property type="match status" value="1"/>
</dbReference>
<evidence type="ECO:0000259" key="10">
    <source>
        <dbReference type="PROSITE" id="PS50263"/>
    </source>
</evidence>
<feature type="transmembrane region" description="Helical" evidence="8">
    <location>
        <begin position="168"/>
        <end position="186"/>
    </location>
</feature>
<dbReference type="InterPro" id="IPR036526">
    <property type="entry name" value="C-N_Hydrolase_sf"/>
</dbReference>
<evidence type="ECO:0000256" key="4">
    <source>
        <dbReference type="ARBA" id="ARBA00022692"/>
    </source>
</evidence>
<comment type="subcellular location">
    <subcellularLocation>
        <location evidence="1 8">Cell membrane</location>
        <topology evidence="1 8">Multi-pass membrane protein</topology>
    </subcellularLocation>
</comment>
<feature type="transmembrane region" description="Helical" evidence="8">
    <location>
        <begin position="140"/>
        <end position="161"/>
    </location>
</feature>
<dbReference type="Pfam" id="PF00795">
    <property type="entry name" value="CN_hydrolase"/>
    <property type="match status" value="1"/>
</dbReference>
<evidence type="ECO:0000256" key="6">
    <source>
        <dbReference type="ARBA" id="ARBA00023136"/>
    </source>
</evidence>
<dbReference type="GO" id="GO:0042158">
    <property type="term" value="P:lipoprotein biosynthetic process"/>
    <property type="evidence" value="ECO:0007669"/>
    <property type="project" value="UniProtKB-UniRule"/>
</dbReference>
<reference evidence="11 12" key="1">
    <citation type="submission" date="2015-02" db="EMBL/GenBank/DDBJ databases">
        <title>Draft genome sequences of ten Microbacterium spp. with emphasis on heavy metal contaminated environments.</title>
        <authorList>
            <person name="Corretto E."/>
        </authorList>
    </citation>
    <scope>NUCLEOTIDE SEQUENCE [LARGE SCALE GENOMIC DNA]</scope>
    <source>
        <strain evidence="11 12">BEL163</strain>
    </source>
</reference>
<evidence type="ECO:0000256" key="2">
    <source>
        <dbReference type="ARBA" id="ARBA00022475"/>
    </source>
</evidence>
<evidence type="ECO:0000256" key="8">
    <source>
        <dbReference type="HAMAP-Rule" id="MF_01148"/>
    </source>
</evidence>
<feature type="transmembrane region" description="Helical" evidence="8">
    <location>
        <begin position="62"/>
        <end position="83"/>
    </location>
</feature>
<evidence type="ECO:0000256" key="5">
    <source>
        <dbReference type="ARBA" id="ARBA00022989"/>
    </source>
</evidence>
<dbReference type="PANTHER" id="PTHR38686:SF1">
    <property type="entry name" value="APOLIPOPROTEIN N-ACYLTRANSFERASE"/>
    <property type="match status" value="1"/>
</dbReference>
<organism evidence="11 12">
    <name type="scientific">Microbacterium oxydans</name>
    <dbReference type="NCBI Taxonomy" id="82380"/>
    <lineage>
        <taxon>Bacteria</taxon>
        <taxon>Bacillati</taxon>
        <taxon>Actinomycetota</taxon>
        <taxon>Actinomycetes</taxon>
        <taxon>Micrococcales</taxon>
        <taxon>Microbacteriaceae</taxon>
        <taxon>Microbacterium</taxon>
    </lineage>
</organism>
<dbReference type="EC" id="2.3.1.269" evidence="8"/>
<dbReference type="InterPro" id="IPR004563">
    <property type="entry name" value="Apolipo_AcylTrfase"/>
</dbReference>
<comment type="caution">
    <text evidence="11">The sequence shown here is derived from an EMBL/GenBank/DDBJ whole genome shotgun (WGS) entry which is preliminary data.</text>
</comment>
<keyword evidence="3 8" id="KW-0808">Transferase</keyword>
<dbReference type="RefSeq" id="WP_200838704.1">
    <property type="nucleotide sequence ID" value="NZ_JYIV01000018.1"/>
</dbReference>
<feature type="domain" description="CN hydrolase" evidence="10">
    <location>
        <begin position="198"/>
        <end position="443"/>
    </location>
</feature>
<dbReference type="UniPathway" id="UPA00666"/>
<dbReference type="PATRIC" id="fig|82380.10.peg.842"/>
<dbReference type="NCBIfam" id="TIGR00546">
    <property type="entry name" value="lnt"/>
    <property type="match status" value="1"/>
</dbReference>
<gene>
    <name evidence="11" type="primary">lnt_1</name>
    <name evidence="8" type="synonym">lnt</name>
    <name evidence="11" type="ORF">RN51_00841</name>
</gene>
<comment type="similarity">
    <text evidence="8">Belongs to the CN hydrolase family. Apolipoprotein N-acyltransferase subfamily.</text>
</comment>